<gene>
    <name evidence="2" type="ORF">LMG26841_03977</name>
</gene>
<feature type="region of interest" description="Disordered" evidence="1">
    <location>
        <begin position="1"/>
        <end position="30"/>
    </location>
</feature>
<name>A0A6S7DEX0_9BURK</name>
<evidence type="ECO:0000256" key="1">
    <source>
        <dbReference type="SAM" id="MobiDB-lite"/>
    </source>
</evidence>
<keyword evidence="3" id="KW-1185">Reference proteome</keyword>
<protein>
    <submittedName>
        <fullName evidence="2">Uncharacterized protein</fullName>
    </submittedName>
</protein>
<dbReference type="EMBL" id="CADIKW010000009">
    <property type="protein sequence ID" value="CAB3891131.1"/>
    <property type="molecule type" value="Genomic_DNA"/>
</dbReference>
<feature type="compositionally biased region" description="Low complexity" evidence="1">
    <location>
        <begin position="1"/>
        <end position="12"/>
    </location>
</feature>
<reference evidence="2 3" key="1">
    <citation type="submission" date="2020-04" db="EMBL/GenBank/DDBJ databases">
        <authorList>
            <person name="De Canck E."/>
        </authorList>
    </citation>
    <scope>NUCLEOTIDE SEQUENCE [LARGE SCALE GENOMIC DNA]</scope>
    <source>
        <strain evidence="2 3">LMG 26841</strain>
    </source>
</reference>
<sequence>MGLTAAGAAAAGLPDPPRQSPPREELSAEHQRRFAEIARRYVAAQDEGEKTQAAQALAEQLWTAPFLSQRRQGGVGLSDALIQAMARDMAGNVPQPRMNAVARILAVADAPGRAAMAGPLLAHLRQAQAEPDRASTRTALWTATRGASETIFQAIRDTRDERTLGDLAQIAAGLPLPDDVRLKLDAASAASTSPAVRIQIAQTLGPGSTGYRDIVRELILALERAPSDEARERLIVTLGGFPKPDDAIAQAMIDAVSRSNTSSRVVWRTLAQSGPAGLLYLAGSIKGEADATRLVDKATMMAAVAGESWPLPAEIASAVIEAAIDARLRSDDPLLRSSVQAMLLRTDQAAVAPLRQALDHAAPGQARDDLAAALVRLQGR</sequence>
<dbReference type="Proteomes" id="UP000494272">
    <property type="component" value="Unassembled WGS sequence"/>
</dbReference>
<feature type="compositionally biased region" description="Basic and acidic residues" evidence="1">
    <location>
        <begin position="21"/>
        <end position="30"/>
    </location>
</feature>
<proteinExistence type="predicted"/>
<organism evidence="2 3">
    <name type="scientific">Achromobacter dolens</name>
    <dbReference type="NCBI Taxonomy" id="1287738"/>
    <lineage>
        <taxon>Bacteria</taxon>
        <taxon>Pseudomonadati</taxon>
        <taxon>Pseudomonadota</taxon>
        <taxon>Betaproteobacteria</taxon>
        <taxon>Burkholderiales</taxon>
        <taxon>Alcaligenaceae</taxon>
        <taxon>Achromobacter</taxon>
    </lineage>
</organism>
<dbReference type="AlphaFoldDB" id="A0A6S7DEX0"/>
<accession>A0A6S7DEX0</accession>
<evidence type="ECO:0000313" key="2">
    <source>
        <dbReference type="EMBL" id="CAB3891131.1"/>
    </source>
</evidence>
<evidence type="ECO:0000313" key="3">
    <source>
        <dbReference type="Proteomes" id="UP000494272"/>
    </source>
</evidence>